<dbReference type="InterPro" id="IPR014001">
    <property type="entry name" value="Helicase_ATP-bd"/>
</dbReference>
<dbReference type="InterPro" id="IPR017907">
    <property type="entry name" value="Znf_RING_CS"/>
</dbReference>
<dbReference type="InterPro" id="IPR001650">
    <property type="entry name" value="Helicase_C-like"/>
</dbReference>
<evidence type="ECO:0000256" key="7">
    <source>
        <dbReference type="ARBA" id="ARBA00022833"/>
    </source>
</evidence>
<dbReference type="InterPro" id="IPR038718">
    <property type="entry name" value="SNF2-like_sf"/>
</dbReference>
<dbReference type="CDD" id="cd18793">
    <property type="entry name" value="SF2_C_SNF"/>
    <property type="match status" value="1"/>
</dbReference>
<dbReference type="SUPFAM" id="SSF52540">
    <property type="entry name" value="P-loop containing nucleoside triphosphate hydrolases"/>
    <property type="match status" value="2"/>
</dbReference>
<evidence type="ECO:0000313" key="14">
    <source>
        <dbReference type="EMBL" id="KAK7537724.1"/>
    </source>
</evidence>
<dbReference type="InterPro" id="IPR049730">
    <property type="entry name" value="SNF2/RAD54-like_C"/>
</dbReference>
<evidence type="ECO:0000256" key="1">
    <source>
        <dbReference type="ARBA" id="ARBA00007025"/>
    </source>
</evidence>
<feature type="region of interest" description="Disordered" evidence="10">
    <location>
        <begin position="675"/>
        <end position="702"/>
    </location>
</feature>
<evidence type="ECO:0000256" key="5">
    <source>
        <dbReference type="ARBA" id="ARBA00022801"/>
    </source>
</evidence>
<evidence type="ECO:0000256" key="6">
    <source>
        <dbReference type="ARBA" id="ARBA00022806"/>
    </source>
</evidence>
<dbReference type="SMART" id="SM00487">
    <property type="entry name" value="DEXDc"/>
    <property type="match status" value="1"/>
</dbReference>
<dbReference type="Pfam" id="PF00176">
    <property type="entry name" value="SNF2-rel_dom"/>
    <property type="match status" value="1"/>
</dbReference>
<evidence type="ECO:0000256" key="2">
    <source>
        <dbReference type="ARBA" id="ARBA00022723"/>
    </source>
</evidence>
<dbReference type="PROSITE" id="PS51192">
    <property type="entry name" value="HELICASE_ATP_BIND_1"/>
    <property type="match status" value="1"/>
</dbReference>
<dbReference type="Pfam" id="PF00271">
    <property type="entry name" value="Helicase_C"/>
    <property type="match status" value="1"/>
</dbReference>
<feature type="domain" description="Helicase ATP-binding" evidence="12">
    <location>
        <begin position="319"/>
        <end position="518"/>
    </location>
</feature>
<evidence type="ECO:0000256" key="10">
    <source>
        <dbReference type="SAM" id="MobiDB-lite"/>
    </source>
</evidence>
<keyword evidence="8" id="KW-0067">ATP-binding</keyword>
<dbReference type="Proteomes" id="UP001365128">
    <property type="component" value="Unassembled WGS sequence"/>
</dbReference>
<feature type="region of interest" description="Disordered" evidence="10">
    <location>
        <begin position="809"/>
        <end position="836"/>
    </location>
</feature>
<feature type="domain" description="Helicase C-terminal" evidence="13">
    <location>
        <begin position="859"/>
        <end position="1020"/>
    </location>
</feature>
<evidence type="ECO:0000313" key="15">
    <source>
        <dbReference type="Proteomes" id="UP001365128"/>
    </source>
</evidence>
<keyword evidence="3" id="KW-0547">Nucleotide-binding</keyword>
<protein>
    <submittedName>
        <fullName evidence="14">DNA repair protein-like protein rad5</fullName>
    </submittedName>
</protein>
<dbReference type="SUPFAM" id="SSF57850">
    <property type="entry name" value="RING/U-box"/>
    <property type="match status" value="1"/>
</dbReference>
<dbReference type="PROSITE" id="PS50089">
    <property type="entry name" value="ZF_RING_2"/>
    <property type="match status" value="1"/>
</dbReference>
<proteinExistence type="inferred from homology"/>
<dbReference type="PANTHER" id="PTHR45626:SF17">
    <property type="entry name" value="HELICASE-LIKE TRANSCRIPTION FACTOR"/>
    <property type="match status" value="1"/>
</dbReference>
<keyword evidence="15" id="KW-1185">Reference proteome</keyword>
<evidence type="ECO:0000256" key="8">
    <source>
        <dbReference type="ARBA" id="ARBA00022840"/>
    </source>
</evidence>
<keyword evidence="6" id="KW-0347">Helicase</keyword>
<keyword evidence="2" id="KW-0479">Metal-binding</keyword>
<dbReference type="CDD" id="cd18008">
    <property type="entry name" value="DEXDc_SHPRH-like"/>
    <property type="match status" value="1"/>
</dbReference>
<dbReference type="InterPro" id="IPR013083">
    <property type="entry name" value="Znf_RING/FYVE/PHD"/>
</dbReference>
<dbReference type="EMBL" id="JBBPDW010000033">
    <property type="protein sequence ID" value="KAK7537724.1"/>
    <property type="molecule type" value="Genomic_DNA"/>
</dbReference>
<sequence length="1058" mass="119681">MTTPSLDVESRVDGGDENALAASAFADFERGYNAKKEAGTNSMEDDIEFMRYRSQEQARRKRVVEEARALPSPSPEPFENEDDAYGDCNGGPRYNSDLELLCGPPQPRRNLKRHAEDEEPEEEGEEGEEEEEEEEEIMDQEAQPVLNDNDTDLMSKRGRKRVKKADDQNASNPAPKKRGRPAGVRNGEGKGKKTAPTKRKGKNTDAVSGGRLLDAGSFLTANAIRDANANEADPATYHKAGQEVTKVKHQALKRLLATVPLDQKKTAQMDKKDLLEATKKFAGKGTCRADGLGDWLVNGMKSALKNYQVLGAGFMRERERGVDDPKGGICADTMGFGKTVMTLANCVNDTLFRKRVNEEGPRTTLIVVPSTLVAQWRSEIEKHVKVKENKIKVMTYRSGSRIDSNDDSEMLSSYDFVITTYYEVMNSFPKGEPPVELQTRKEKDEWWSKFYEKKKGLLHRVDFRRIVLDEAQQIKNYKGRTSIACRLIKAELKWALSGTPIVNGPLELYAYFKFLDVPSTGSFKVFRANYYGDDDPEKLRRLEVMLQKFTIRRTHKDKMFGQPILKLPKAGEYTHECKFNDIERAVYEIVRKRMIARINAFSRDNTLQRNYSNVLVMLLRLRQMTSNLILVETVMRDLLEREDLEKLARLTQADAHADEQRQSQLVALRRMLSQNSVENQDDPSSSSSQGASTQRHDLPERDDLVETGNMHGLTYNFKKYLATLRQGKAWEELQARTLCAECRQPPEDPVVTSCYHIFCQPCLETLQHHAALQGVQHARCSACQTEYSRADLCGAYDLVSVVQAEEFESDTEAGPSSRHWKKKQKGQKKAQETKSDEEVVESWINMNGSVLPSAKTIAIKAQIMNWLEADPNCKIIIYTQFITMIRILGKMCDQEGFGYVAFHGKQTLAARDATIEQFRDDREAKIMLASLKCGGVGLNLTMASHVISCEPWWNASCEMQAFGRVFRIGQTETCSFTKLIVSSSIDERLIAMQKRKQAQIDSVMGDENVDGKKLSMIELMQLFGNVKEDGSGRPFIVVENQQTIPRFNQDSEDEGDDE</sequence>
<dbReference type="Gene3D" id="3.40.50.300">
    <property type="entry name" value="P-loop containing nucleotide triphosphate hydrolases"/>
    <property type="match status" value="1"/>
</dbReference>
<dbReference type="Gene3D" id="3.30.40.10">
    <property type="entry name" value="Zinc/RING finger domain, C3HC4 (zinc finger)"/>
    <property type="match status" value="1"/>
</dbReference>
<comment type="caution">
    <text evidence="14">The sequence shown here is derived from an EMBL/GenBank/DDBJ whole genome shotgun (WGS) entry which is preliminary data.</text>
</comment>
<feature type="compositionally biased region" description="Basic residues" evidence="10">
    <location>
        <begin position="192"/>
        <end position="201"/>
    </location>
</feature>
<evidence type="ECO:0000259" key="12">
    <source>
        <dbReference type="PROSITE" id="PS51192"/>
    </source>
</evidence>
<gene>
    <name evidence="14" type="ORF">IWX46DRAFT_554712</name>
</gene>
<keyword evidence="7" id="KW-0862">Zinc</keyword>
<dbReference type="PANTHER" id="PTHR45626">
    <property type="entry name" value="TRANSCRIPTION TERMINATION FACTOR 2-RELATED"/>
    <property type="match status" value="1"/>
</dbReference>
<evidence type="ECO:0000256" key="4">
    <source>
        <dbReference type="ARBA" id="ARBA00022771"/>
    </source>
</evidence>
<evidence type="ECO:0000259" key="13">
    <source>
        <dbReference type="PROSITE" id="PS51194"/>
    </source>
</evidence>
<dbReference type="Gene3D" id="3.40.50.10810">
    <property type="entry name" value="Tandem AAA-ATPase domain"/>
    <property type="match status" value="1"/>
</dbReference>
<keyword evidence="5" id="KW-0378">Hydrolase</keyword>
<dbReference type="InterPro" id="IPR000330">
    <property type="entry name" value="SNF2_N"/>
</dbReference>
<feature type="domain" description="RING-type" evidence="11">
    <location>
        <begin position="739"/>
        <end position="784"/>
    </location>
</feature>
<dbReference type="InterPro" id="IPR027417">
    <property type="entry name" value="P-loop_NTPase"/>
</dbReference>
<keyword evidence="4 9" id="KW-0863">Zinc-finger</keyword>
<dbReference type="PROSITE" id="PS00518">
    <property type="entry name" value="ZF_RING_1"/>
    <property type="match status" value="1"/>
</dbReference>
<feature type="region of interest" description="Disordered" evidence="10">
    <location>
        <begin position="55"/>
        <end position="209"/>
    </location>
</feature>
<evidence type="ECO:0000256" key="9">
    <source>
        <dbReference type="PROSITE-ProRule" id="PRU00175"/>
    </source>
</evidence>
<dbReference type="InterPro" id="IPR001841">
    <property type="entry name" value="Znf_RING"/>
</dbReference>
<reference evidence="14 15" key="1">
    <citation type="submission" date="2024-04" db="EMBL/GenBank/DDBJ databases">
        <title>Phyllosticta paracitricarpa is synonymous to the EU quarantine fungus P. citricarpa based on phylogenomic analyses.</title>
        <authorList>
            <consortium name="Lawrence Berkeley National Laboratory"/>
            <person name="Van Ingen-Buijs V.A."/>
            <person name="Van Westerhoven A.C."/>
            <person name="Haridas S."/>
            <person name="Skiadas P."/>
            <person name="Martin F."/>
            <person name="Groenewald J.Z."/>
            <person name="Crous P.W."/>
            <person name="Seidl M.F."/>
        </authorList>
    </citation>
    <scope>NUCLEOTIDE SEQUENCE [LARGE SCALE GENOMIC DNA]</scope>
    <source>
        <strain evidence="14 15">CBS 122670</strain>
    </source>
</reference>
<feature type="compositionally biased region" description="Basic and acidic residues" evidence="10">
    <location>
        <begin position="55"/>
        <end position="68"/>
    </location>
</feature>
<feature type="compositionally biased region" description="Basic residues" evidence="10">
    <location>
        <begin position="818"/>
        <end position="828"/>
    </location>
</feature>
<evidence type="ECO:0000259" key="11">
    <source>
        <dbReference type="PROSITE" id="PS50089"/>
    </source>
</evidence>
<feature type="compositionally biased region" description="Acidic residues" evidence="10">
    <location>
        <begin position="117"/>
        <end position="139"/>
    </location>
</feature>
<dbReference type="InterPro" id="IPR018957">
    <property type="entry name" value="Znf_C3HC4_RING-type"/>
</dbReference>
<name>A0ABR1LSQ2_9PEZI</name>
<accession>A0ABR1LSQ2</accession>
<dbReference type="InterPro" id="IPR050628">
    <property type="entry name" value="SNF2_RAD54_helicase_TF"/>
</dbReference>
<organism evidence="14 15">
    <name type="scientific">Phyllosticta citricarpa</name>
    <dbReference type="NCBI Taxonomy" id="55181"/>
    <lineage>
        <taxon>Eukaryota</taxon>
        <taxon>Fungi</taxon>
        <taxon>Dikarya</taxon>
        <taxon>Ascomycota</taxon>
        <taxon>Pezizomycotina</taxon>
        <taxon>Dothideomycetes</taxon>
        <taxon>Dothideomycetes incertae sedis</taxon>
        <taxon>Botryosphaeriales</taxon>
        <taxon>Phyllostictaceae</taxon>
        <taxon>Phyllosticta</taxon>
    </lineage>
</organism>
<dbReference type="SMART" id="SM00490">
    <property type="entry name" value="HELICc"/>
    <property type="match status" value="1"/>
</dbReference>
<evidence type="ECO:0000256" key="3">
    <source>
        <dbReference type="ARBA" id="ARBA00022741"/>
    </source>
</evidence>
<dbReference type="PROSITE" id="PS51194">
    <property type="entry name" value="HELICASE_CTER"/>
    <property type="match status" value="1"/>
</dbReference>
<dbReference type="Pfam" id="PF00097">
    <property type="entry name" value="zf-C3HC4"/>
    <property type="match status" value="1"/>
</dbReference>
<comment type="similarity">
    <text evidence="1">Belongs to the SNF2/RAD54 helicase family.</text>
</comment>